<dbReference type="Gene3D" id="2.30.30.40">
    <property type="entry name" value="SH3 Domains"/>
    <property type="match status" value="1"/>
</dbReference>
<gene>
    <name evidence="1" type="ORF">OG350_34755</name>
</gene>
<reference evidence="1 2" key="1">
    <citation type="submission" date="2022-10" db="EMBL/GenBank/DDBJ databases">
        <title>The complete genomes of actinobacterial strains from the NBC collection.</title>
        <authorList>
            <person name="Joergensen T.S."/>
            <person name="Alvarez Arevalo M."/>
            <person name="Sterndorff E.B."/>
            <person name="Faurdal D."/>
            <person name="Vuksanovic O."/>
            <person name="Mourched A.-S."/>
            <person name="Charusanti P."/>
            <person name="Shaw S."/>
            <person name="Blin K."/>
            <person name="Weber T."/>
        </authorList>
    </citation>
    <scope>NUCLEOTIDE SEQUENCE [LARGE SCALE GENOMIC DNA]</scope>
    <source>
        <strain evidence="1 2">NBC_00156</strain>
    </source>
</reference>
<evidence type="ECO:0000313" key="1">
    <source>
        <dbReference type="EMBL" id="WTQ85145.1"/>
    </source>
</evidence>
<dbReference type="Proteomes" id="UP001622557">
    <property type="component" value="Chromosome"/>
</dbReference>
<accession>A0ABZ1KYB6</accession>
<dbReference type="GeneID" id="97285714"/>
<organism evidence="1 2">
    <name type="scientific">Streptomyces achromogenes</name>
    <dbReference type="NCBI Taxonomy" id="67255"/>
    <lineage>
        <taxon>Bacteria</taxon>
        <taxon>Bacillati</taxon>
        <taxon>Actinomycetota</taxon>
        <taxon>Actinomycetes</taxon>
        <taxon>Kitasatosporales</taxon>
        <taxon>Streptomycetaceae</taxon>
        <taxon>Streptomyces</taxon>
    </lineage>
</organism>
<sequence length="84" mass="9378">MSDDASYVAGSDVNYRTGPHASCDSLGQAQYDQYVYLHCWTTGDYVVNTSVWWHLRLAGTQRQGWMSSYYVLTGGANATAQNRC</sequence>
<keyword evidence="2" id="KW-1185">Reference proteome</keyword>
<evidence type="ECO:0008006" key="3">
    <source>
        <dbReference type="Google" id="ProtNLM"/>
    </source>
</evidence>
<dbReference type="EMBL" id="CP108164">
    <property type="protein sequence ID" value="WTQ85145.1"/>
    <property type="molecule type" value="Genomic_DNA"/>
</dbReference>
<dbReference type="RefSeq" id="WP_268693776.1">
    <property type="nucleotide sequence ID" value="NZ_CP108164.1"/>
</dbReference>
<protein>
    <recommendedName>
        <fullName evidence="3">SH3 domain-containing protein</fullName>
    </recommendedName>
</protein>
<proteinExistence type="predicted"/>
<evidence type="ECO:0000313" key="2">
    <source>
        <dbReference type="Proteomes" id="UP001622557"/>
    </source>
</evidence>
<name>A0ABZ1KYB6_STRAH</name>